<dbReference type="EMBL" id="BPVZ01000006">
    <property type="protein sequence ID" value="GKU93219.1"/>
    <property type="molecule type" value="Genomic_DNA"/>
</dbReference>
<comment type="caution">
    <text evidence="2">The sequence shown here is derived from an EMBL/GenBank/DDBJ whole genome shotgun (WGS) entry which is preliminary data.</text>
</comment>
<keyword evidence="3" id="KW-1185">Reference proteome</keyword>
<reference evidence="2 3" key="1">
    <citation type="journal article" date="2021" name="Commun. Biol.">
        <title>The genome of Shorea leprosula (Dipterocarpaceae) highlights the ecological relevance of drought in aseasonal tropical rainforests.</title>
        <authorList>
            <person name="Ng K.K.S."/>
            <person name="Kobayashi M.J."/>
            <person name="Fawcett J.A."/>
            <person name="Hatakeyama M."/>
            <person name="Paape T."/>
            <person name="Ng C.H."/>
            <person name="Ang C.C."/>
            <person name="Tnah L.H."/>
            <person name="Lee C.T."/>
            <person name="Nishiyama T."/>
            <person name="Sese J."/>
            <person name="O'Brien M.J."/>
            <person name="Copetti D."/>
            <person name="Mohd Noor M.I."/>
            <person name="Ong R.C."/>
            <person name="Putra M."/>
            <person name="Sireger I.Z."/>
            <person name="Indrioko S."/>
            <person name="Kosugi Y."/>
            <person name="Izuno A."/>
            <person name="Isagi Y."/>
            <person name="Lee S.L."/>
            <person name="Shimizu K.K."/>
        </authorList>
    </citation>
    <scope>NUCLEOTIDE SEQUENCE [LARGE SCALE GENOMIC DNA]</scope>
    <source>
        <strain evidence="2">214</strain>
    </source>
</reference>
<feature type="region of interest" description="Disordered" evidence="1">
    <location>
        <begin position="14"/>
        <end position="55"/>
    </location>
</feature>
<gene>
    <name evidence="2" type="ORF">SLEP1_g6827</name>
</gene>
<sequence length="90" mass="9622">MMARACKGMIVGSRGAEEGRGVGQQRGGDLGTEARGSGVEEGSGAEQGYRGAEGRGSWRLMQRGGGWRLVRAEGGWRLKVDEEEEVLLLE</sequence>
<evidence type="ECO:0000313" key="3">
    <source>
        <dbReference type="Proteomes" id="UP001054252"/>
    </source>
</evidence>
<evidence type="ECO:0000256" key="1">
    <source>
        <dbReference type="SAM" id="MobiDB-lite"/>
    </source>
</evidence>
<organism evidence="2 3">
    <name type="scientific">Rubroshorea leprosula</name>
    <dbReference type="NCBI Taxonomy" id="152421"/>
    <lineage>
        <taxon>Eukaryota</taxon>
        <taxon>Viridiplantae</taxon>
        <taxon>Streptophyta</taxon>
        <taxon>Embryophyta</taxon>
        <taxon>Tracheophyta</taxon>
        <taxon>Spermatophyta</taxon>
        <taxon>Magnoliopsida</taxon>
        <taxon>eudicotyledons</taxon>
        <taxon>Gunneridae</taxon>
        <taxon>Pentapetalae</taxon>
        <taxon>rosids</taxon>
        <taxon>malvids</taxon>
        <taxon>Malvales</taxon>
        <taxon>Dipterocarpaceae</taxon>
        <taxon>Rubroshorea</taxon>
    </lineage>
</organism>
<dbReference type="Proteomes" id="UP001054252">
    <property type="component" value="Unassembled WGS sequence"/>
</dbReference>
<protein>
    <submittedName>
        <fullName evidence="2">Uncharacterized protein</fullName>
    </submittedName>
</protein>
<accession>A0AAV5I7A5</accession>
<name>A0AAV5I7A5_9ROSI</name>
<proteinExistence type="predicted"/>
<dbReference type="AlphaFoldDB" id="A0AAV5I7A5"/>
<feature type="compositionally biased region" description="Gly residues" evidence="1">
    <location>
        <begin position="21"/>
        <end position="30"/>
    </location>
</feature>
<evidence type="ECO:0000313" key="2">
    <source>
        <dbReference type="EMBL" id="GKU93219.1"/>
    </source>
</evidence>